<name>A0A2S9JUL9_9SPHI</name>
<dbReference type="SUPFAM" id="SSF48452">
    <property type="entry name" value="TPR-like"/>
    <property type="match status" value="1"/>
</dbReference>
<keyword evidence="2 3" id="KW-0802">TPR repeat</keyword>
<comment type="caution">
    <text evidence="5">The sequence shown here is derived from an EMBL/GenBank/DDBJ whole genome shotgun (WGS) entry which is preliminary data.</text>
</comment>
<proteinExistence type="predicted"/>
<evidence type="ECO:0000256" key="3">
    <source>
        <dbReference type="PROSITE-ProRule" id="PRU00339"/>
    </source>
</evidence>
<keyword evidence="6" id="KW-1185">Reference proteome</keyword>
<dbReference type="AlphaFoldDB" id="A0A2S9JUL9"/>
<dbReference type="EMBL" id="PVBS01000001">
    <property type="protein sequence ID" value="PRD56821.1"/>
    <property type="molecule type" value="Genomic_DNA"/>
</dbReference>
<keyword evidence="4" id="KW-0732">Signal</keyword>
<dbReference type="OrthoDB" id="9797709at2"/>
<feature type="repeat" description="TPR" evidence="3">
    <location>
        <begin position="245"/>
        <end position="278"/>
    </location>
</feature>
<protein>
    <submittedName>
        <fullName evidence="5">Tetratricopeptide repeat protein</fullName>
    </submittedName>
</protein>
<evidence type="ECO:0000313" key="6">
    <source>
        <dbReference type="Proteomes" id="UP000238642"/>
    </source>
</evidence>
<evidence type="ECO:0000256" key="1">
    <source>
        <dbReference type="ARBA" id="ARBA00022737"/>
    </source>
</evidence>
<evidence type="ECO:0000313" key="5">
    <source>
        <dbReference type="EMBL" id="PRD56821.1"/>
    </source>
</evidence>
<dbReference type="RefSeq" id="WP_105724008.1">
    <property type="nucleotide sequence ID" value="NZ_PVBS01000001.1"/>
</dbReference>
<dbReference type="Gene3D" id="1.25.40.10">
    <property type="entry name" value="Tetratricopeptide repeat domain"/>
    <property type="match status" value="1"/>
</dbReference>
<dbReference type="PROSITE" id="PS50005">
    <property type="entry name" value="TPR"/>
    <property type="match status" value="1"/>
</dbReference>
<dbReference type="InterPro" id="IPR019734">
    <property type="entry name" value="TPR_rpt"/>
</dbReference>
<gene>
    <name evidence="5" type="ORF">C5749_06250</name>
</gene>
<accession>A0A2S9JUL9</accession>
<keyword evidence="1" id="KW-0677">Repeat</keyword>
<dbReference type="InterPro" id="IPR011990">
    <property type="entry name" value="TPR-like_helical_dom_sf"/>
</dbReference>
<dbReference type="Pfam" id="PF07719">
    <property type="entry name" value="TPR_2"/>
    <property type="match status" value="1"/>
</dbReference>
<reference evidence="5 6" key="1">
    <citation type="submission" date="2018-02" db="EMBL/GenBank/DDBJ databases">
        <title>The draft genome of Sphingobacterium gobiense H7.</title>
        <authorList>
            <person name="Li L."/>
            <person name="Liu L."/>
            <person name="Zhang X."/>
            <person name="Wang T."/>
            <person name="Liang L."/>
        </authorList>
    </citation>
    <scope>NUCLEOTIDE SEQUENCE [LARGE SCALE GENOMIC DNA]</scope>
    <source>
        <strain evidence="5 6">ACCC 05757</strain>
    </source>
</reference>
<dbReference type="PROSITE" id="PS50293">
    <property type="entry name" value="TPR_REGION"/>
    <property type="match status" value="1"/>
</dbReference>
<organism evidence="5 6">
    <name type="scientific">Sphingobacterium gobiense</name>
    <dbReference type="NCBI Taxonomy" id="1382456"/>
    <lineage>
        <taxon>Bacteria</taxon>
        <taxon>Pseudomonadati</taxon>
        <taxon>Bacteroidota</taxon>
        <taxon>Sphingobacteriia</taxon>
        <taxon>Sphingobacteriales</taxon>
        <taxon>Sphingobacteriaceae</taxon>
        <taxon>Sphingobacterium</taxon>
    </lineage>
</organism>
<feature type="chain" id="PRO_5015592483" evidence="4">
    <location>
        <begin position="19"/>
        <end position="291"/>
    </location>
</feature>
<feature type="signal peptide" evidence="4">
    <location>
        <begin position="1"/>
        <end position="18"/>
    </location>
</feature>
<evidence type="ECO:0000256" key="2">
    <source>
        <dbReference type="ARBA" id="ARBA00022803"/>
    </source>
</evidence>
<dbReference type="SMART" id="SM00028">
    <property type="entry name" value="TPR"/>
    <property type="match status" value="3"/>
</dbReference>
<sequence>MKYVFLITSLFLSVLAFAQDNQELQQMADADQQQRMGQNIDWKELNKQDSLRRIKAHAIIDAGNVKTAKDHYNVGIIFQHGNDTIASRIAVESFKKAIEMDSTLNRWWYAAAVDRDLMRKGEPQIYGTQTINDSSTNGKWKRYTLNPDAVTDEERRYYGVETLAEQEEKERLMNLTPIIQYYMDSKSVEKTIAVIKSEFKKGKQSTYNVSEQMINGLGYMLLNQNMDKDALDIFQLNTELYPEAFNTYDSYGETLLKLGEKEEAINAYKKSLELNPQNDNAANVLKKISRK</sequence>
<dbReference type="InterPro" id="IPR013105">
    <property type="entry name" value="TPR_2"/>
</dbReference>
<dbReference type="Proteomes" id="UP000238642">
    <property type="component" value="Unassembled WGS sequence"/>
</dbReference>
<evidence type="ECO:0000256" key="4">
    <source>
        <dbReference type="SAM" id="SignalP"/>
    </source>
</evidence>